<sequence>MDVPTICFGFTLGFATLTISKAGKQTLSVLRRKHNKFSPYVFMIWVEIVVCLAMAILSWLWVRGDLPSTLWYFFVQVTLWSIQLQLLLQIIANRISLILPSRSDGRRLRLGLFLGILLLNISVYCIWIPARMNVSPTWVKLNNIWDRVEKVIYLIIDAGLNAYFLYLVKVRLVDAGLKKYEELWRFNVGISTISISMDLLIIGMMSLPNDLVYVQFHPLSYIVKLNIELCMSDLISKVVRKRDRTDKPHEHDSSSNPSQGTELPSTKTGTFRGTTLGGSKNFKSHITSTVREDPLPDHKRDAKTPEAARSGNASVHSSSSSDSGINFRVPEDGIVRTVAVQVEVNSVRDGDERSTKSTTMLRGGW</sequence>
<dbReference type="Proteomes" id="UP001140513">
    <property type="component" value="Unassembled WGS sequence"/>
</dbReference>
<reference evidence="3" key="1">
    <citation type="submission" date="2022-10" db="EMBL/GenBank/DDBJ databases">
        <title>Tapping the CABI collections for fungal endophytes: first genome assemblies for Collariella, Neodidymelliopsis, Ascochyta clinopodiicola, Didymella pomorum, Didymosphaeria variabile, Neocosmospora piperis and Neocucurbitaria cava.</title>
        <authorList>
            <person name="Hill R."/>
        </authorList>
    </citation>
    <scope>NUCLEOTIDE SEQUENCE</scope>
    <source>
        <strain evidence="3">IMI 356815</strain>
    </source>
</reference>
<keyword evidence="2" id="KW-0472">Membrane</keyword>
<feature type="compositionally biased region" description="Basic and acidic residues" evidence="1">
    <location>
        <begin position="290"/>
        <end position="306"/>
    </location>
</feature>
<dbReference type="AlphaFoldDB" id="A0A9W9C663"/>
<gene>
    <name evidence="3" type="ORF">N0V89_012474</name>
</gene>
<feature type="transmembrane region" description="Helical" evidence="2">
    <location>
        <begin position="188"/>
        <end position="207"/>
    </location>
</feature>
<evidence type="ECO:0008006" key="5">
    <source>
        <dbReference type="Google" id="ProtNLM"/>
    </source>
</evidence>
<dbReference type="RefSeq" id="XP_056065182.1">
    <property type="nucleotide sequence ID" value="XM_056221195.1"/>
</dbReference>
<feature type="transmembrane region" description="Helical" evidence="2">
    <location>
        <begin position="108"/>
        <end position="130"/>
    </location>
</feature>
<name>A0A9W9C663_9PLEO</name>
<proteinExistence type="predicted"/>
<keyword evidence="2" id="KW-1133">Transmembrane helix</keyword>
<protein>
    <recommendedName>
        <fullName evidence="5">Integral membrane protein</fullName>
    </recommendedName>
</protein>
<evidence type="ECO:0000256" key="2">
    <source>
        <dbReference type="SAM" id="Phobius"/>
    </source>
</evidence>
<dbReference type="PANTHER" id="PTHR35179:SF1">
    <property type="entry name" value="INTEGRAL MEMBRANE PROTEIN"/>
    <property type="match status" value="1"/>
</dbReference>
<organism evidence="3 4">
    <name type="scientific">Didymosphaeria variabile</name>
    <dbReference type="NCBI Taxonomy" id="1932322"/>
    <lineage>
        <taxon>Eukaryota</taxon>
        <taxon>Fungi</taxon>
        <taxon>Dikarya</taxon>
        <taxon>Ascomycota</taxon>
        <taxon>Pezizomycotina</taxon>
        <taxon>Dothideomycetes</taxon>
        <taxon>Pleosporomycetidae</taxon>
        <taxon>Pleosporales</taxon>
        <taxon>Massarineae</taxon>
        <taxon>Didymosphaeriaceae</taxon>
        <taxon>Didymosphaeria</taxon>
    </lineage>
</organism>
<keyword evidence="4" id="KW-1185">Reference proteome</keyword>
<feature type="transmembrane region" description="Helical" evidence="2">
    <location>
        <begin position="150"/>
        <end position="168"/>
    </location>
</feature>
<dbReference type="OrthoDB" id="3205825at2759"/>
<evidence type="ECO:0000256" key="1">
    <source>
        <dbReference type="SAM" id="MobiDB-lite"/>
    </source>
</evidence>
<feature type="compositionally biased region" description="Low complexity" evidence="1">
    <location>
        <begin position="310"/>
        <end position="323"/>
    </location>
</feature>
<feature type="transmembrane region" description="Helical" evidence="2">
    <location>
        <begin position="40"/>
        <end position="62"/>
    </location>
</feature>
<keyword evidence="2" id="KW-0812">Transmembrane</keyword>
<comment type="caution">
    <text evidence="3">The sequence shown here is derived from an EMBL/GenBank/DDBJ whole genome shotgun (WGS) entry which is preliminary data.</text>
</comment>
<feature type="transmembrane region" description="Helical" evidence="2">
    <location>
        <begin position="68"/>
        <end position="88"/>
    </location>
</feature>
<accession>A0A9W9C663</accession>
<dbReference type="EMBL" id="JAPEUX010000010">
    <property type="protein sequence ID" value="KAJ4344730.1"/>
    <property type="molecule type" value="Genomic_DNA"/>
</dbReference>
<evidence type="ECO:0000313" key="3">
    <source>
        <dbReference type="EMBL" id="KAJ4344730.1"/>
    </source>
</evidence>
<feature type="compositionally biased region" description="Polar residues" evidence="1">
    <location>
        <begin position="254"/>
        <end position="273"/>
    </location>
</feature>
<evidence type="ECO:0000313" key="4">
    <source>
        <dbReference type="Proteomes" id="UP001140513"/>
    </source>
</evidence>
<dbReference type="PANTHER" id="PTHR35179">
    <property type="entry name" value="PROTEIN CBG02620"/>
    <property type="match status" value="1"/>
</dbReference>
<dbReference type="GeneID" id="80916004"/>
<feature type="compositionally biased region" description="Basic and acidic residues" evidence="1">
    <location>
        <begin position="243"/>
        <end position="253"/>
    </location>
</feature>
<feature type="region of interest" description="Disordered" evidence="1">
    <location>
        <begin position="242"/>
        <end position="328"/>
    </location>
</feature>